<feature type="domain" description="Response regulatory" evidence="6">
    <location>
        <begin position="4"/>
        <end position="120"/>
    </location>
</feature>
<dbReference type="SUPFAM" id="SSF52172">
    <property type="entry name" value="CheY-like"/>
    <property type="match status" value="1"/>
</dbReference>
<dbReference type="PROSITE" id="PS51755">
    <property type="entry name" value="OMPR_PHOB"/>
    <property type="match status" value="1"/>
</dbReference>
<dbReference type="Pfam" id="PF00072">
    <property type="entry name" value="Response_reg"/>
    <property type="match status" value="1"/>
</dbReference>
<dbReference type="GO" id="GO:0005829">
    <property type="term" value="C:cytosol"/>
    <property type="evidence" value="ECO:0007669"/>
    <property type="project" value="TreeGrafter"/>
</dbReference>
<dbReference type="PANTHER" id="PTHR48111:SF40">
    <property type="entry name" value="PHOSPHATE REGULON TRANSCRIPTIONAL REGULATORY PROTEIN PHOB"/>
    <property type="match status" value="1"/>
</dbReference>
<dbReference type="GO" id="GO:0000976">
    <property type="term" value="F:transcription cis-regulatory region binding"/>
    <property type="evidence" value="ECO:0007669"/>
    <property type="project" value="TreeGrafter"/>
</dbReference>
<evidence type="ECO:0000256" key="3">
    <source>
        <dbReference type="ARBA" id="ARBA00023015"/>
    </source>
</evidence>
<dbReference type="SMART" id="SM00448">
    <property type="entry name" value="REC"/>
    <property type="match status" value="1"/>
</dbReference>
<comment type="caution">
    <text evidence="8">The sequence shown here is derived from an EMBL/GenBank/DDBJ whole genome shotgun (WGS) entry which is preliminary data.</text>
</comment>
<dbReference type="FunFam" id="3.40.50.2300:FF:000001">
    <property type="entry name" value="DNA-binding response regulator PhoB"/>
    <property type="match status" value="1"/>
</dbReference>
<keyword evidence="2" id="KW-0902">Two-component regulatory system</keyword>
<evidence type="ECO:0000256" key="1">
    <source>
        <dbReference type="ARBA" id="ARBA00022553"/>
    </source>
</evidence>
<keyword evidence="4" id="KW-0238">DNA-binding</keyword>
<name>A0A644UDJ9_9ZZZZ</name>
<evidence type="ECO:0000313" key="8">
    <source>
        <dbReference type="EMBL" id="MPL77073.1"/>
    </source>
</evidence>
<dbReference type="PANTHER" id="PTHR48111">
    <property type="entry name" value="REGULATOR OF RPOS"/>
    <property type="match status" value="1"/>
</dbReference>
<dbReference type="GO" id="GO:0032993">
    <property type="term" value="C:protein-DNA complex"/>
    <property type="evidence" value="ECO:0007669"/>
    <property type="project" value="TreeGrafter"/>
</dbReference>
<dbReference type="GO" id="GO:0000156">
    <property type="term" value="F:phosphorelay response regulator activity"/>
    <property type="evidence" value="ECO:0007669"/>
    <property type="project" value="TreeGrafter"/>
</dbReference>
<evidence type="ECO:0000259" key="6">
    <source>
        <dbReference type="PROSITE" id="PS50110"/>
    </source>
</evidence>
<dbReference type="EMBL" id="VSSQ01000103">
    <property type="protein sequence ID" value="MPL77073.1"/>
    <property type="molecule type" value="Genomic_DNA"/>
</dbReference>
<keyword evidence="1" id="KW-0597">Phosphoprotein</keyword>
<organism evidence="8">
    <name type="scientific">bioreactor metagenome</name>
    <dbReference type="NCBI Taxonomy" id="1076179"/>
    <lineage>
        <taxon>unclassified sequences</taxon>
        <taxon>metagenomes</taxon>
        <taxon>ecological metagenomes</taxon>
    </lineage>
</organism>
<dbReference type="InterPro" id="IPR016032">
    <property type="entry name" value="Sig_transdc_resp-reg_C-effctor"/>
</dbReference>
<dbReference type="Gene3D" id="3.40.50.2300">
    <property type="match status" value="1"/>
</dbReference>
<dbReference type="Gene3D" id="1.10.10.10">
    <property type="entry name" value="Winged helix-like DNA-binding domain superfamily/Winged helix DNA-binding domain"/>
    <property type="match status" value="1"/>
</dbReference>
<dbReference type="SMART" id="SM00862">
    <property type="entry name" value="Trans_reg_C"/>
    <property type="match status" value="1"/>
</dbReference>
<reference evidence="8" key="1">
    <citation type="submission" date="2019-08" db="EMBL/GenBank/DDBJ databases">
        <authorList>
            <person name="Kucharzyk K."/>
            <person name="Murdoch R.W."/>
            <person name="Higgins S."/>
            <person name="Loffler F."/>
        </authorList>
    </citation>
    <scope>NUCLEOTIDE SEQUENCE</scope>
</reference>
<evidence type="ECO:0000256" key="5">
    <source>
        <dbReference type="ARBA" id="ARBA00023163"/>
    </source>
</evidence>
<evidence type="ECO:0000259" key="7">
    <source>
        <dbReference type="PROSITE" id="PS51755"/>
    </source>
</evidence>
<dbReference type="CDD" id="cd00383">
    <property type="entry name" value="trans_reg_C"/>
    <property type="match status" value="1"/>
</dbReference>
<dbReference type="InterPro" id="IPR039420">
    <property type="entry name" value="WalR-like"/>
</dbReference>
<dbReference type="InterPro" id="IPR001867">
    <property type="entry name" value="OmpR/PhoB-type_DNA-bd"/>
</dbReference>
<feature type="domain" description="OmpR/PhoB-type" evidence="7">
    <location>
        <begin position="130"/>
        <end position="229"/>
    </location>
</feature>
<proteinExistence type="predicted"/>
<dbReference type="PROSITE" id="PS50110">
    <property type="entry name" value="RESPONSE_REGULATORY"/>
    <property type="match status" value="1"/>
</dbReference>
<dbReference type="Gene3D" id="6.10.250.690">
    <property type="match status" value="1"/>
</dbReference>
<dbReference type="InterPro" id="IPR001789">
    <property type="entry name" value="Sig_transdc_resp-reg_receiver"/>
</dbReference>
<dbReference type="SUPFAM" id="SSF46894">
    <property type="entry name" value="C-terminal effector domain of the bipartite response regulators"/>
    <property type="match status" value="1"/>
</dbReference>
<sequence length="236" mass="26607">MTDKILIVEDEMSIRELLKFNLQKERYTVVEAEDGITGVSLAKSLLPDLILLDLMLPGMDGLDVCRTLKSYQATSGIPIIMLTAKGEEIDKVIGLELGADDYLTKPFSTRELIARVKAVLRRSHKDSQPDGELVIGRLKLNFSRYEVYIGNEKLELTPKEYELLKLFATNVGKVFSREQLLEKVWGYEYYGDTRTVDVHVRHLRAKLANDAVIADAIETVRGVGYRLSDAATVRKS</sequence>
<gene>
    <name evidence="8" type="primary">phoP_6</name>
    <name evidence="8" type="ORF">SDC9_22924</name>
</gene>
<evidence type="ECO:0000256" key="2">
    <source>
        <dbReference type="ARBA" id="ARBA00023012"/>
    </source>
</evidence>
<evidence type="ECO:0000256" key="4">
    <source>
        <dbReference type="ARBA" id="ARBA00023125"/>
    </source>
</evidence>
<accession>A0A644UDJ9</accession>
<dbReference type="AlphaFoldDB" id="A0A644UDJ9"/>
<dbReference type="Pfam" id="PF00486">
    <property type="entry name" value="Trans_reg_C"/>
    <property type="match status" value="1"/>
</dbReference>
<keyword evidence="5" id="KW-0804">Transcription</keyword>
<dbReference type="GO" id="GO:0006355">
    <property type="term" value="P:regulation of DNA-templated transcription"/>
    <property type="evidence" value="ECO:0007669"/>
    <property type="project" value="InterPro"/>
</dbReference>
<protein>
    <submittedName>
        <fullName evidence="8">Alkaline phosphatase synthesis transcriptional regulatory protein PhoP</fullName>
    </submittedName>
</protein>
<dbReference type="InterPro" id="IPR011006">
    <property type="entry name" value="CheY-like_superfamily"/>
</dbReference>
<dbReference type="FunFam" id="1.10.10.10:FF:000018">
    <property type="entry name" value="DNA-binding response regulator ResD"/>
    <property type="match status" value="1"/>
</dbReference>
<keyword evidence="3" id="KW-0805">Transcription regulation</keyword>
<dbReference type="InterPro" id="IPR036388">
    <property type="entry name" value="WH-like_DNA-bd_sf"/>
</dbReference>